<gene>
    <name evidence="9" type="ORF">BWZ43_06140</name>
    <name evidence="8" type="ORF">P5X88_09305</name>
</gene>
<evidence type="ECO:0000313" key="10">
    <source>
        <dbReference type="Proteomes" id="UP000189761"/>
    </source>
</evidence>
<sequence>MVYSMTGYGSSKKESSLFGVTVEIKSVNHRYCEINMRMPRQLMKIDDKIRKKIGEYVNRGRIEVFVTIDGEGLTHRSLHIDWKLLDDYYQFINQLKKRYDIAEEIHLEDLLSNDNLLEIVEKEDENEEVNHLVIEAVSEAVHQLMSMREIEGNELQKDLTNQLNRFEELLEKVKGFAPTVIEQYQVRLEKRIKEFTVGIIDESRVLTEVGIFADKADINEEITRLESHISQFKNILSLKEPIGRKLDFMMQEMNREVNTIGSKANHSQIAALVVDLKTTLEKMREQVQNIE</sequence>
<keyword evidence="2" id="KW-0540">Nuclease</keyword>
<dbReference type="PANTHER" id="PTHR30636:SF3">
    <property type="entry name" value="UPF0701 PROTEIN YICC"/>
    <property type="match status" value="1"/>
</dbReference>
<evidence type="ECO:0000259" key="6">
    <source>
        <dbReference type="Pfam" id="PF03755"/>
    </source>
</evidence>
<dbReference type="EMBL" id="JAROYP010000004">
    <property type="protein sequence ID" value="MDH5161134.1"/>
    <property type="molecule type" value="Genomic_DNA"/>
</dbReference>
<reference evidence="9 10" key="1">
    <citation type="submission" date="2017-01" db="EMBL/GenBank/DDBJ databases">
        <title>Draft genome sequence of Bacillus oleronius.</title>
        <authorList>
            <person name="Allam M."/>
        </authorList>
    </citation>
    <scope>NUCLEOTIDE SEQUENCE [LARGE SCALE GENOMIC DNA]</scope>
    <source>
        <strain evidence="9 10">DSM 9356</strain>
    </source>
</reference>
<dbReference type="InterPro" id="IPR005229">
    <property type="entry name" value="YicC/YloC-like"/>
</dbReference>
<comment type="caution">
    <text evidence="9">The sequence shown here is derived from an EMBL/GenBank/DDBJ whole genome shotgun (WGS) entry which is preliminary data.</text>
</comment>
<dbReference type="Proteomes" id="UP000189761">
    <property type="component" value="Unassembled WGS sequence"/>
</dbReference>
<keyword evidence="4" id="KW-0378">Hydrolase</keyword>
<evidence type="ECO:0000256" key="1">
    <source>
        <dbReference type="ARBA" id="ARBA00001968"/>
    </source>
</evidence>
<feature type="domain" description="Endoribonuclease YicC-like N-terminal" evidence="6">
    <location>
        <begin position="2"/>
        <end position="156"/>
    </location>
</feature>
<evidence type="ECO:0000256" key="4">
    <source>
        <dbReference type="ARBA" id="ARBA00022801"/>
    </source>
</evidence>
<comment type="cofactor">
    <cofactor evidence="1">
        <name>a divalent metal cation</name>
        <dbReference type="ChEBI" id="CHEBI:60240"/>
    </cofactor>
</comment>
<name>A0A8E2I9H7_9BACI</name>
<dbReference type="InterPro" id="IPR013527">
    <property type="entry name" value="YicC-like_N"/>
</dbReference>
<dbReference type="EMBL" id="MTLA01000063">
    <property type="protein sequence ID" value="OOP69246.1"/>
    <property type="molecule type" value="Genomic_DNA"/>
</dbReference>
<reference evidence="8" key="2">
    <citation type="submission" date="2023-03" db="EMBL/GenBank/DDBJ databases">
        <title>Bacterial isolates from washroom surfaces on a university campus.</title>
        <authorList>
            <person name="Holman D.B."/>
            <person name="Gzyl K.E."/>
            <person name="Taheri A.E."/>
        </authorList>
    </citation>
    <scope>NUCLEOTIDE SEQUENCE</scope>
    <source>
        <strain evidence="8">RD03</strain>
    </source>
</reference>
<evidence type="ECO:0000313" key="8">
    <source>
        <dbReference type="EMBL" id="MDH5161134.1"/>
    </source>
</evidence>
<dbReference type="Proteomes" id="UP001159179">
    <property type="component" value="Unassembled WGS sequence"/>
</dbReference>
<comment type="similarity">
    <text evidence="5">Belongs to the YicC/YloC family.</text>
</comment>
<dbReference type="InterPro" id="IPR013551">
    <property type="entry name" value="YicC-like_C"/>
</dbReference>
<dbReference type="PANTHER" id="PTHR30636">
    <property type="entry name" value="UPF0701 PROTEIN YICC"/>
    <property type="match status" value="1"/>
</dbReference>
<organism evidence="9 10">
    <name type="scientific">Heyndrickxia oleronia</name>
    <dbReference type="NCBI Taxonomy" id="38875"/>
    <lineage>
        <taxon>Bacteria</taxon>
        <taxon>Bacillati</taxon>
        <taxon>Bacillota</taxon>
        <taxon>Bacilli</taxon>
        <taxon>Bacillales</taxon>
        <taxon>Bacillaceae</taxon>
        <taxon>Heyndrickxia</taxon>
    </lineage>
</organism>
<protein>
    <submittedName>
        <fullName evidence="9">YicC family protein</fullName>
    </submittedName>
</protein>
<dbReference type="GO" id="GO:0004521">
    <property type="term" value="F:RNA endonuclease activity"/>
    <property type="evidence" value="ECO:0007669"/>
    <property type="project" value="InterPro"/>
</dbReference>
<evidence type="ECO:0000256" key="5">
    <source>
        <dbReference type="ARBA" id="ARBA00035648"/>
    </source>
</evidence>
<dbReference type="GO" id="GO:0016787">
    <property type="term" value="F:hydrolase activity"/>
    <property type="evidence" value="ECO:0007669"/>
    <property type="project" value="UniProtKB-KW"/>
</dbReference>
<proteinExistence type="inferred from homology"/>
<evidence type="ECO:0000313" key="9">
    <source>
        <dbReference type="EMBL" id="OOP69246.1"/>
    </source>
</evidence>
<dbReference type="Pfam" id="PF03755">
    <property type="entry name" value="YicC-like_N"/>
    <property type="match status" value="1"/>
</dbReference>
<dbReference type="Pfam" id="PF08340">
    <property type="entry name" value="YicC-like_C"/>
    <property type="match status" value="1"/>
</dbReference>
<dbReference type="RefSeq" id="WP_058002592.1">
    <property type="nucleotide sequence ID" value="NZ_CP065424.1"/>
</dbReference>
<evidence type="ECO:0000256" key="3">
    <source>
        <dbReference type="ARBA" id="ARBA00022759"/>
    </source>
</evidence>
<evidence type="ECO:0000256" key="2">
    <source>
        <dbReference type="ARBA" id="ARBA00022722"/>
    </source>
</evidence>
<evidence type="ECO:0000259" key="7">
    <source>
        <dbReference type="Pfam" id="PF08340"/>
    </source>
</evidence>
<accession>A0A8E2I9H7</accession>
<feature type="domain" description="Endoribonuclease YicC-like C-terminal" evidence="7">
    <location>
        <begin position="175"/>
        <end position="291"/>
    </location>
</feature>
<keyword evidence="10" id="KW-1185">Reference proteome</keyword>
<dbReference type="AlphaFoldDB" id="A0A8E2I9H7"/>
<dbReference type="NCBIfam" id="TIGR00255">
    <property type="entry name" value="YicC/YloC family endoribonuclease"/>
    <property type="match status" value="1"/>
</dbReference>
<keyword evidence="3" id="KW-0255">Endonuclease</keyword>